<dbReference type="RefSeq" id="WP_208631615.1">
    <property type="nucleotide sequence ID" value="NZ_CP059319.1"/>
</dbReference>
<accession>A0A975HBX3</accession>
<name>A0A975HBX3_9SPHN</name>
<dbReference type="EMBL" id="CP059319">
    <property type="protein sequence ID" value="QTH19633.1"/>
    <property type="molecule type" value="Genomic_DNA"/>
</dbReference>
<gene>
    <name evidence="1" type="ORF">HRJ34_14745</name>
</gene>
<evidence type="ECO:0000313" key="1">
    <source>
        <dbReference type="EMBL" id="QTH19633.1"/>
    </source>
</evidence>
<reference evidence="1" key="1">
    <citation type="submission" date="2020-07" db="EMBL/GenBank/DDBJ databases">
        <authorList>
            <person name="Camacho E."/>
        </authorList>
    </citation>
    <scope>NUCLEOTIDE SEQUENCE</scope>
    <source>
        <strain evidence="1">MPO218</strain>
    </source>
</reference>
<reference evidence="1" key="2">
    <citation type="submission" date="2021-04" db="EMBL/GenBank/DDBJ databases">
        <title>Isolation and genomic analysis of the ibuprofen-degrading bacterium Sphingomonas strain MPO218.</title>
        <authorList>
            <person name="Aulestia M."/>
            <person name="Flores A."/>
            <person name="Mangas E.L."/>
            <person name="Perez-Pulido A.J."/>
            <person name="Santero E."/>
            <person name="Camacho E.M."/>
        </authorList>
    </citation>
    <scope>NUCLEOTIDE SEQUENCE</scope>
    <source>
        <strain evidence="1">MPO218</strain>
    </source>
</reference>
<organism evidence="1 2">
    <name type="scientific">Rhizorhabdus wittichii</name>
    <dbReference type="NCBI Taxonomy" id="160791"/>
    <lineage>
        <taxon>Bacteria</taxon>
        <taxon>Pseudomonadati</taxon>
        <taxon>Pseudomonadota</taxon>
        <taxon>Alphaproteobacteria</taxon>
        <taxon>Sphingomonadales</taxon>
        <taxon>Sphingomonadaceae</taxon>
        <taxon>Rhizorhabdus</taxon>
    </lineage>
</organism>
<dbReference type="AlphaFoldDB" id="A0A975HBX3"/>
<protein>
    <submittedName>
        <fullName evidence="1">Uncharacterized protein</fullName>
    </submittedName>
</protein>
<dbReference type="Proteomes" id="UP000664914">
    <property type="component" value="Chromosome"/>
</dbReference>
<sequence>MRPADRIFLDAAVAIDGLLKERVLSQHGHLTASEVFGIYERLAVTMAFNTIGIAMAVASTEEGARRAIDMFQTALPHRISEGLDRAIAVGLEARAANPNLTSH</sequence>
<evidence type="ECO:0000313" key="2">
    <source>
        <dbReference type="Proteomes" id="UP000664914"/>
    </source>
</evidence>
<proteinExistence type="predicted"/>